<sequence>MVHDPRGSGMASASVSMWSFPWNLSRGRTGMHIRVLRGVALTLVALIGTVGLVVTATMSTLVQLAATALIMGGTGMKALGDPHQWGAGTYVDQVNSTYLAGYHLDEDDLKWVSTPEQFWPATSLTDISFDTSVARGVLSLNNAVQTTPGEKIVVGYSQSANIATREKRNLAELRAQGAAVPTPDELSFVFVANPNRPNGGILARFEGLYIPILGVSFDGATPDDAYRTIDVARQYDLIADFPKYPLNLLADLNALMGYVYLHPNYGSSVVNLNDPSTYESYTSGNTTYYLVHTEHLPLLQPFRGIGILTPVLDLVEPTLRVLIELGYDRTPENMGVPTRAGLIPHIDLGKLASDLRAAAREGVRNALADLGIDTGDAVDNRTGSVAALAKSDTEIVGIKLPATIGAPDRTRLRQTRTDSTGSAGILPHDTDAPPTEPKAQKAEEETGTEIGTETETPSGTALQQKQQQRQANPGAERIRQSLRQAFSPKRPSDDATDTDAASQDNPRPQRSPQRHVGQTKSAQPKSGSPDLKTSDSKQKPRGNHRSGHSDAA</sequence>
<feature type="transmembrane region" description="Helical" evidence="2">
    <location>
        <begin position="35"/>
        <end position="54"/>
    </location>
</feature>
<proteinExistence type="predicted"/>
<feature type="region of interest" description="Disordered" evidence="1">
    <location>
        <begin position="407"/>
        <end position="552"/>
    </location>
</feature>
<evidence type="ECO:0000313" key="4">
    <source>
        <dbReference type="EMBL" id="TGB43964.1"/>
    </source>
</evidence>
<name>A0A4Z0HSR1_MYCPR</name>
<reference evidence="4 5" key="1">
    <citation type="submission" date="2018-12" db="EMBL/GenBank/DDBJ databases">
        <title>Draft genome sequences of Mycolicibacterium peregrinum isolated from a pig with lymphadenitis and from soil on the same Japanese pig farm.</title>
        <authorList>
            <person name="Komatsu T."/>
            <person name="Ohya K."/>
            <person name="Sawai K."/>
            <person name="Odoi J.O."/>
            <person name="Otsu K."/>
            <person name="Ota A."/>
            <person name="Ito T."/>
            <person name="Kawai M."/>
            <person name="Maruyama F."/>
        </authorList>
    </citation>
    <scope>NUCLEOTIDE SEQUENCE [LARGE SCALE GENOMIC DNA]</scope>
    <source>
        <strain evidence="4 5">138</strain>
    </source>
</reference>
<dbReference type="InterPro" id="IPR029058">
    <property type="entry name" value="AB_hydrolase_fold"/>
</dbReference>
<gene>
    <name evidence="4" type="ORF">EJD98_08750</name>
</gene>
<keyword evidence="5" id="KW-1185">Reference proteome</keyword>
<protein>
    <submittedName>
        <fullName evidence="4">PE-PPE domain-containing protein</fullName>
    </submittedName>
</protein>
<organism evidence="4 5">
    <name type="scientific">Mycolicibacterium peregrinum</name>
    <name type="common">Mycobacterium peregrinum</name>
    <dbReference type="NCBI Taxonomy" id="43304"/>
    <lineage>
        <taxon>Bacteria</taxon>
        <taxon>Bacillati</taxon>
        <taxon>Actinomycetota</taxon>
        <taxon>Actinomycetes</taxon>
        <taxon>Mycobacteriales</taxon>
        <taxon>Mycobacteriaceae</taxon>
        <taxon>Mycolicibacterium</taxon>
    </lineage>
</organism>
<accession>A0A4Z0HSR1</accession>
<keyword evidence="2" id="KW-0472">Membrane</keyword>
<dbReference type="Proteomes" id="UP000297792">
    <property type="component" value="Unassembled WGS sequence"/>
</dbReference>
<dbReference type="Pfam" id="PF08237">
    <property type="entry name" value="PE-PPE"/>
    <property type="match status" value="1"/>
</dbReference>
<keyword evidence="2" id="KW-0812">Transmembrane</keyword>
<dbReference type="InterPro" id="IPR013228">
    <property type="entry name" value="PE-PPE_C"/>
</dbReference>
<evidence type="ECO:0000256" key="2">
    <source>
        <dbReference type="SAM" id="Phobius"/>
    </source>
</evidence>
<evidence type="ECO:0000256" key="1">
    <source>
        <dbReference type="SAM" id="MobiDB-lite"/>
    </source>
</evidence>
<dbReference type="Gene3D" id="3.40.50.1820">
    <property type="entry name" value="alpha/beta hydrolase"/>
    <property type="match status" value="1"/>
</dbReference>
<keyword evidence="2" id="KW-1133">Transmembrane helix</keyword>
<evidence type="ECO:0000313" key="5">
    <source>
        <dbReference type="Proteomes" id="UP000297792"/>
    </source>
</evidence>
<feature type="compositionally biased region" description="Polar residues" evidence="1">
    <location>
        <begin position="502"/>
        <end position="526"/>
    </location>
</feature>
<evidence type="ECO:0000259" key="3">
    <source>
        <dbReference type="Pfam" id="PF08237"/>
    </source>
</evidence>
<dbReference type="EMBL" id="RWKA01000004">
    <property type="protein sequence ID" value="TGB43964.1"/>
    <property type="molecule type" value="Genomic_DNA"/>
</dbReference>
<feature type="compositionally biased region" description="Low complexity" evidence="1">
    <location>
        <begin position="448"/>
        <end position="470"/>
    </location>
</feature>
<comment type="caution">
    <text evidence="4">The sequence shown here is derived from an EMBL/GenBank/DDBJ whole genome shotgun (WGS) entry which is preliminary data.</text>
</comment>
<dbReference type="AlphaFoldDB" id="A0A4Z0HSR1"/>
<feature type="domain" description="PE-PPE" evidence="3">
    <location>
        <begin position="110"/>
        <end position="328"/>
    </location>
</feature>